<evidence type="ECO:0008006" key="4">
    <source>
        <dbReference type="Google" id="ProtNLM"/>
    </source>
</evidence>
<gene>
    <name evidence="2" type="ORF">HK097_000587</name>
</gene>
<dbReference type="Proteomes" id="UP001212841">
    <property type="component" value="Unassembled WGS sequence"/>
</dbReference>
<organism evidence="2 3">
    <name type="scientific">Rhizophlyctis rosea</name>
    <dbReference type="NCBI Taxonomy" id="64517"/>
    <lineage>
        <taxon>Eukaryota</taxon>
        <taxon>Fungi</taxon>
        <taxon>Fungi incertae sedis</taxon>
        <taxon>Chytridiomycota</taxon>
        <taxon>Chytridiomycota incertae sedis</taxon>
        <taxon>Chytridiomycetes</taxon>
        <taxon>Rhizophlyctidales</taxon>
        <taxon>Rhizophlyctidaceae</taxon>
        <taxon>Rhizophlyctis</taxon>
    </lineage>
</organism>
<name>A0AAD5X1C9_9FUNG</name>
<evidence type="ECO:0000313" key="3">
    <source>
        <dbReference type="Proteomes" id="UP001212841"/>
    </source>
</evidence>
<keyword evidence="3" id="KW-1185">Reference proteome</keyword>
<sequence>MSQSTPLSLTSLQPINTAIPSNDTPTSAVAPQFPQTPNAPAFDREDFTFLPTLLQILNKMALAEGSPETADEVARIVSSIFTHSTLTLRSFAKLTQANKVATLKQKLTTAQKYVRTLPGTDAPTSDLESTLQREREILELKKQQLKKYSELPIFSKISVLSRTPPADPLAASIKVSPQPVPESRTADVDTALADPSLQSPADDGQAPMDMSQ</sequence>
<dbReference type="EMBL" id="JADGJD010001100">
    <property type="protein sequence ID" value="KAJ3046745.1"/>
    <property type="molecule type" value="Genomic_DNA"/>
</dbReference>
<proteinExistence type="predicted"/>
<evidence type="ECO:0000256" key="1">
    <source>
        <dbReference type="SAM" id="MobiDB-lite"/>
    </source>
</evidence>
<reference evidence="2" key="1">
    <citation type="submission" date="2020-05" db="EMBL/GenBank/DDBJ databases">
        <title>Phylogenomic resolution of chytrid fungi.</title>
        <authorList>
            <person name="Stajich J.E."/>
            <person name="Amses K."/>
            <person name="Simmons R."/>
            <person name="Seto K."/>
            <person name="Myers J."/>
            <person name="Bonds A."/>
            <person name="Quandt C.A."/>
            <person name="Barry K."/>
            <person name="Liu P."/>
            <person name="Grigoriev I."/>
            <person name="Longcore J.E."/>
            <person name="James T.Y."/>
        </authorList>
    </citation>
    <scope>NUCLEOTIDE SEQUENCE</scope>
    <source>
        <strain evidence="2">JEL0318</strain>
    </source>
</reference>
<accession>A0AAD5X1C9</accession>
<feature type="region of interest" description="Disordered" evidence="1">
    <location>
        <begin position="1"/>
        <end position="27"/>
    </location>
</feature>
<protein>
    <recommendedName>
        <fullName evidence="4">Mediator complex subunit 9</fullName>
    </recommendedName>
</protein>
<feature type="region of interest" description="Disordered" evidence="1">
    <location>
        <begin position="167"/>
        <end position="212"/>
    </location>
</feature>
<dbReference type="AlphaFoldDB" id="A0AAD5X1C9"/>
<feature type="compositionally biased region" description="Low complexity" evidence="1">
    <location>
        <begin position="1"/>
        <end position="14"/>
    </location>
</feature>
<evidence type="ECO:0000313" key="2">
    <source>
        <dbReference type="EMBL" id="KAJ3046745.1"/>
    </source>
</evidence>
<feature type="compositionally biased region" description="Polar residues" evidence="1">
    <location>
        <begin position="15"/>
        <end position="27"/>
    </location>
</feature>
<comment type="caution">
    <text evidence="2">The sequence shown here is derived from an EMBL/GenBank/DDBJ whole genome shotgun (WGS) entry which is preliminary data.</text>
</comment>